<name>A0A7J8Q613_GOSRA</name>
<organism evidence="1 2">
    <name type="scientific">Gossypium raimondii</name>
    <name type="common">Peruvian cotton</name>
    <name type="synonym">Gossypium klotzschianum subsp. raimondii</name>
    <dbReference type="NCBI Taxonomy" id="29730"/>
    <lineage>
        <taxon>Eukaryota</taxon>
        <taxon>Viridiplantae</taxon>
        <taxon>Streptophyta</taxon>
        <taxon>Embryophyta</taxon>
        <taxon>Tracheophyta</taxon>
        <taxon>Spermatophyta</taxon>
        <taxon>Magnoliopsida</taxon>
        <taxon>eudicotyledons</taxon>
        <taxon>Gunneridae</taxon>
        <taxon>Pentapetalae</taxon>
        <taxon>rosids</taxon>
        <taxon>malvids</taxon>
        <taxon>Malvales</taxon>
        <taxon>Malvaceae</taxon>
        <taxon>Malvoideae</taxon>
        <taxon>Gossypium</taxon>
    </lineage>
</organism>
<gene>
    <name evidence="1" type="ORF">Gorai_013582</name>
</gene>
<feature type="non-terminal residue" evidence="1">
    <location>
        <position position="1"/>
    </location>
</feature>
<dbReference type="Proteomes" id="UP000593578">
    <property type="component" value="Unassembled WGS sequence"/>
</dbReference>
<sequence>MGVSLKLDVNVSMEEDFVLEVEDVATEMNYWTYGSIDAHTDTAVRERFSRLDFYGHSSAFCSSSTPATMGDVTIQCVLE</sequence>
<dbReference type="EMBL" id="JABEZZ010000009">
    <property type="protein sequence ID" value="MBA0596773.1"/>
    <property type="molecule type" value="Genomic_DNA"/>
</dbReference>
<evidence type="ECO:0000313" key="1">
    <source>
        <dbReference type="EMBL" id="MBA0596773.1"/>
    </source>
</evidence>
<proteinExistence type="predicted"/>
<accession>A0A7J8Q613</accession>
<reference evidence="1 2" key="1">
    <citation type="journal article" date="2019" name="Genome Biol. Evol.">
        <title>Insights into the evolution of the New World diploid cottons (Gossypium, subgenus Houzingenia) based on genome sequencing.</title>
        <authorList>
            <person name="Grover C.E."/>
            <person name="Arick M.A. 2nd"/>
            <person name="Thrash A."/>
            <person name="Conover J.L."/>
            <person name="Sanders W.S."/>
            <person name="Peterson D.G."/>
            <person name="Frelichowski J.E."/>
            <person name="Scheffler J.A."/>
            <person name="Scheffler B.E."/>
            <person name="Wendel J.F."/>
        </authorList>
    </citation>
    <scope>NUCLEOTIDE SEQUENCE [LARGE SCALE GENOMIC DNA]</scope>
    <source>
        <strain evidence="1">8</strain>
        <tissue evidence="1">Leaf</tissue>
    </source>
</reference>
<dbReference type="AlphaFoldDB" id="A0A7J8Q613"/>
<protein>
    <submittedName>
        <fullName evidence="1">Uncharacterized protein</fullName>
    </submittedName>
</protein>
<evidence type="ECO:0000313" key="2">
    <source>
        <dbReference type="Proteomes" id="UP000593578"/>
    </source>
</evidence>
<comment type="caution">
    <text evidence="1">The sequence shown here is derived from an EMBL/GenBank/DDBJ whole genome shotgun (WGS) entry which is preliminary data.</text>
</comment>